<dbReference type="RefSeq" id="WP_264815569.1">
    <property type="nucleotide sequence ID" value="NZ_BAPV01000012.1"/>
</dbReference>
<keyword evidence="2" id="KW-1185">Reference proteome</keyword>
<organism evidence="1 2">
    <name type="scientific">Asaia krungthepensis NRIC 0535</name>
    <dbReference type="NCBI Taxonomy" id="1307925"/>
    <lineage>
        <taxon>Bacteria</taxon>
        <taxon>Pseudomonadati</taxon>
        <taxon>Pseudomonadota</taxon>
        <taxon>Alphaproteobacteria</taxon>
        <taxon>Acetobacterales</taxon>
        <taxon>Acetobacteraceae</taxon>
        <taxon>Asaia</taxon>
    </lineage>
</organism>
<dbReference type="EMBL" id="BAPV01000012">
    <property type="protein sequence ID" value="GBQ89107.1"/>
    <property type="molecule type" value="Genomic_DNA"/>
</dbReference>
<reference evidence="1" key="1">
    <citation type="submission" date="2013-04" db="EMBL/GenBank/DDBJ databases">
        <title>The genome sequencing project of 58 acetic acid bacteria.</title>
        <authorList>
            <person name="Okamoto-Kainuma A."/>
            <person name="Ishikawa M."/>
            <person name="Umino S."/>
            <person name="Koizumi Y."/>
            <person name="Shiwa Y."/>
            <person name="Yoshikawa H."/>
            <person name="Matsutani M."/>
            <person name="Matsushita K."/>
        </authorList>
    </citation>
    <scope>NUCLEOTIDE SEQUENCE</scope>
    <source>
        <strain evidence="1">NRIC 0535</strain>
    </source>
</reference>
<evidence type="ECO:0000313" key="2">
    <source>
        <dbReference type="Proteomes" id="UP001062776"/>
    </source>
</evidence>
<protein>
    <submittedName>
        <fullName evidence="1">Uncharacterized protein</fullName>
    </submittedName>
</protein>
<proteinExistence type="predicted"/>
<name>A0ABQ0Q368_9PROT</name>
<gene>
    <name evidence="1" type="ORF">AA0535_1713</name>
</gene>
<sequence length="68" mass="7720">MAGHFIESDLLDNLGGELVAISDTLLSYEIRLRGEGKSEQADRISWRRRSLAEYREALREAPVMEVAQ</sequence>
<evidence type="ECO:0000313" key="1">
    <source>
        <dbReference type="EMBL" id="GBQ89107.1"/>
    </source>
</evidence>
<comment type="caution">
    <text evidence="1">The sequence shown here is derived from an EMBL/GenBank/DDBJ whole genome shotgun (WGS) entry which is preliminary data.</text>
</comment>
<accession>A0ABQ0Q368</accession>
<dbReference type="Proteomes" id="UP001062776">
    <property type="component" value="Unassembled WGS sequence"/>
</dbReference>